<evidence type="ECO:0000256" key="2">
    <source>
        <dbReference type="SAM" id="Phobius"/>
    </source>
</evidence>
<reference evidence="3 4" key="1">
    <citation type="submission" date="2018-08" db="EMBL/GenBank/DDBJ databases">
        <title>The draft genome squence of Brumimicrobium sp. N62.</title>
        <authorList>
            <person name="Du Z.-J."/>
            <person name="Luo H.-R."/>
        </authorList>
    </citation>
    <scope>NUCLEOTIDE SEQUENCE [LARGE SCALE GENOMIC DNA]</scope>
    <source>
        <strain evidence="3 4">N62</strain>
    </source>
</reference>
<comment type="caution">
    <text evidence="3">The sequence shown here is derived from an EMBL/GenBank/DDBJ whole genome shotgun (WGS) entry which is preliminary data.</text>
</comment>
<dbReference type="AlphaFoldDB" id="A0A3E1EZV6"/>
<dbReference type="RefSeq" id="WP_116880091.1">
    <property type="nucleotide sequence ID" value="NZ_QURB01000002.1"/>
</dbReference>
<keyword evidence="2" id="KW-0472">Membrane</keyword>
<feature type="compositionally biased region" description="Polar residues" evidence="1">
    <location>
        <begin position="102"/>
        <end position="112"/>
    </location>
</feature>
<keyword evidence="4" id="KW-1185">Reference proteome</keyword>
<keyword evidence="2" id="KW-1133">Transmembrane helix</keyword>
<evidence type="ECO:0000313" key="3">
    <source>
        <dbReference type="EMBL" id="RFC55112.1"/>
    </source>
</evidence>
<keyword evidence="2" id="KW-0812">Transmembrane</keyword>
<feature type="region of interest" description="Disordered" evidence="1">
    <location>
        <begin position="85"/>
        <end position="112"/>
    </location>
</feature>
<gene>
    <name evidence="3" type="ORF">DXU93_04640</name>
</gene>
<protein>
    <submittedName>
        <fullName evidence="3">Uncharacterized protein</fullName>
    </submittedName>
</protein>
<dbReference type="Proteomes" id="UP000257127">
    <property type="component" value="Unassembled WGS sequence"/>
</dbReference>
<evidence type="ECO:0000256" key="1">
    <source>
        <dbReference type="SAM" id="MobiDB-lite"/>
    </source>
</evidence>
<feature type="compositionally biased region" description="Basic residues" evidence="1">
    <location>
        <begin position="85"/>
        <end position="100"/>
    </location>
</feature>
<dbReference type="OrthoDB" id="1467928at2"/>
<organism evidence="3 4">
    <name type="scientific">Brumimicrobium aurantiacum</name>
    <dbReference type="NCBI Taxonomy" id="1737063"/>
    <lineage>
        <taxon>Bacteria</taxon>
        <taxon>Pseudomonadati</taxon>
        <taxon>Bacteroidota</taxon>
        <taxon>Flavobacteriia</taxon>
        <taxon>Flavobacteriales</taxon>
        <taxon>Crocinitomicaceae</taxon>
        <taxon>Brumimicrobium</taxon>
    </lineage>
</organism>
<dbReference type="EMBL" id="QURB01000002">
    <property type="protein sequence ID" value="RFC55112.1"/>
    <property type="molecule type" value="Genomic_DNA"/>
</dbReference>
<proteinExistence type="predicted"/>
<evidence type="ECO:0000313" key="4">
    <source>
        <dbReference type="Proteomes" id="UP000257127"/>
    </source>
</evidence>
<name>A0A3E1EZV6_9FLAO</name>
<accession>A0A3E1EZV6</accession>
<sequence>MEVAITSEHRELIEGIQSELNNIKHEVIELSIQFYIQLKSILLQFLISYKEYSFTNIKEYGMTEILMNRANRFFKLEQEFEGPIKKRKSPRKKKFFKKQNKTQGTTLSTNRNKSIRKERGHIKLSVRKISKYILLPFYLCLVAIGILLKSKDNKKKDKNVKNTYSPY</sequence>
<feature type="transmembrane region" description="Helical" evidence="2">
    <location>
        <begin position="129"/>
        <end position="148"/>
    </location>
</feature>